<keyword evidence="9 18" id="KW-0378">Hydrolase</keyword>
<dbReference type="SUPFAM" id="SSF51294">
    <property type="entry name" value="Hedgehog/intein (Hint) domain"/>
    <property type="match status" value="1"/>
</dbReference>
<evidence type="ECO:0000256" key="4">
    <source>
        <dbReference type="ARBA" id="ARBA00022670"/>
    </source>
</evidence>
<evidence type="ECO:0000256" key="13">
    <source>
        <dbReference type="ARBA" id="ARBA00023139"/>
    </source>
</evidence>
<evidence type="ECO:0000256" key="17">
    <source>
        <dbReference type="ARBA" id="ARBA00048589"/>
    </source>
</evidence>
<evidence type="ECO:0000256" key="15">
    <source>
        <dbReference type="ARBA" id="ARBA00023301"/>
    </source>
</evidence>
<feature type="domain" description="Hint" evidence="21">
    <location>
        <begin position="300"/>
        <end position="345"/>
    </location>
</feature>
<evidence type="ECO:0000256" key="3">
    <source>
        <dbReference type="ARBA" id="ARBA00022475"/>
    </source>
</evidence>
<comment type="subcellular location">
    <molecule>Sonic hedgehog protein</molecule>
    <subcellularLocation>
        <location evidence="18">Endoplasmic reticulum membrane</location>
    </subcellularLocation>
    <subcellularLocation>
        <location evidence="18">Golgi apparatus membrane</location>
    </subcellularLocation>
</comment>
<evidence type="ECO:0000256" key="12">
    <source>
        <dbReference type="ARBA" id="ARBA00023136"/>
    </source>
</evidence>
<keyword evidence="12 18" id="KW-0472">Membrane</keyword>
<evidence type="ECO:0000256" key="19">
    <source>
        <dbReference type="SAM" id="MobiDB-lite"/>
    </source>
</evidence>
<keyword evidence="6" id="KW-0709">Segmentation polarity protein</keyword>
<evidence type="ECO:0000313" key="24">
    <source>
        <dbReference type="Proteomes" id="UP001235939"/>
    </source>
</evidence>
<sequence length="396" mass="43440">MQAAEVVVTLLWLASAVSACGPGRGGGRRRVPRRLTPLVYKQHVPNVSEHTLTASGLAEGRTSREDTRFKQLVPNYNSDIIFKDEEGTGADRLMTQRCKEKVNTLAISVMNQWPGVRLRVAEGWDEEGHHASKSLHYEGRAVDITTSDRDRTKYGMLARLAVEAGFDWVFYESRAHIHASVKSESQAGSGRPGGCFPGNATVETRDGRRVPLSRLKPGEMVRAVGADGSLVWSEVLLFLDRRPDVDGQPLMEVRAEGNLTLSLTPAHLIYSADSPDFAAATAGFSQDLEPGRWIFAEARGGKLAARQVLSVRQTWATNGLYAPLTAQGTILIDGLVASCYAVIRSPRLAHLGFGVYRLAAWLGLGPSTAEYRGVHWYADLLYTVARHLLPQSYLYP</sequence>
<keyword evidence="13" id="KW-0564">Palmitate</keyword>
<dbReference type="InterPro" id="IPR006141">
    <property type="entry name" value="Intein_N"/>
</dbReference>
<evidence type="ECO:0000256" key="2">
    <source>
        <dbReference type="ARBA" id="ARBA00022473"/>
    </source>
</evidence>
<evidence type="ECO:0000256" key="1">
    <source>
        <dbReference type="ARBA" id="ARBA00010649"/>
    </source>
</evidence>
<gene>
    <name evidence="23" type="ORF">LAZ67_20001006</name>
</gene>
<keyword evidence="8 18" id="KW-0732">Signal</keyword>
<dbReference type="EMBL" id="CP092882">
    <property type="protein sequence ID" value="UYV81381.1"/>
    <property type="molecule type" value="Genomic_DNA"/>
</dbReference>
<keyword evidence="7" id="KW-0479">Metal-binding</keyword>
<comment type="function">
    <text evidence="16">The C-terminal part of the hedgehog protein precursor displays an autoproteolysis activity that results in the cleavage of the full-length protein into two parts (N-product and C-product). In addition, the C-terminal part displays a cholesterol transferase activity that results by the covalent attachment of a cholesterol moiety to the C-terminal of the newly generated N-product. Once cleaved, the C-product has no signaling activity and diffuses from the cell.</text>
</comment>
<evidence type="ECO:0000256" key="7">
    <source>
        <dbReference type="ARBA" id="ARBA00022723"/>
    </source>
</evidence>
<dbReference type="InterPro" id="IPR050387">
    <property type="entry name" value="Hedgehog_Signaling"/>
</dbReference>
<dbReference type="Proteomes" id="UP001235939">
    <property type="component" value="Chromosome 20"/>
</dbReference>
<feature type="chain" id="PRO_5046447482" description="Hedgehog protein" evidence="20">
    <location>
        <begin position="20"/>
        <end position="396"/>
    </location>
</feature>
<dbReference type="Pfam" id="PF01079">
    <property type="entry name" value="Hint"/>
    <property type="match status" value="1"/>
</dbReference>
<evidence type="ECO:0000256" key="9">
    <source>
        <dbReference type="ARBA" id="ARBA00022801"/>
    </source>
</evidence>
<dbReference type="InterPro" id="IPR001767">
    <property type="entry name" value="Hedgehog_Hint"/>
</dbReference>
<dbReference type="CDD" id="cd00081">
    <property type="entry name" value="Hint"/>
    <property type="match status" value="1"/>
</dbReference>
<evidence type="ECO:0000256" key="18">
    <source>
        <dbReference type="RuleBase" id="RU280812"/>
    </source>
</evidence>
<evidence type="ECO:0000256" key="10">
    <source>
        <dbReference type="ARBA" id="ARBA00022813"/>
    </source>
</evidence>
<comment type="catalytic activity">
    <reaction evidence="17">
        <text>glycyl-L-cysteinyl-[protein] + cholesterol + H(+) = [protein]-C-terminal glycyl cholesterol ester + N-terminal L-cysteinyl-[protein]</text>
        <dbReference type="Rhea" id="RHEA:59504"/>
        <dbReference type="Rhea" id="RHEA-COMP:12707"/>
        <dbReference type="Rhea" id="RHEA-COMP:15369"/>
        <dbReference type="Rhea" id="RHEA-COMP:15374"/>
        <dbReference type="ChEBI" id="CHEBI:15378"/>
        <dbReference type="ChEBI" id="CHEBI:16113"/>
        <dbReference type="ChEBI" id="CHEBI:65250"/>
        <dbReference type="ChEBI" id="CHEBI:143135"/>
        <dbReference type="ChEBI" id="CHEBI:143140"/>
    </reaction>
    <physiologicalReaction direction="left-to-right" evidence="17">
        <dbReference type="Rhea" id="RHEA:59505"/>
    </physiologicalReaction>
</comment>
<dbReference type="InterPro" id="IPR009045">
    <property type="entry name" value="Zn_M74/Hedgehog-like"/>
</dbReference>
<dbReference type="InterPro" id="IPR003586">
    <property type="entry name" value="Hint_dom_C"/>
</dbReference>
<protein>
    <recommendedName>
        <fullName evidence="18">Hedgehog protein</fullName>
    </recommendedName>
</protein>
<keyword evidence="18" id="KW-0333">Golgi apparatus</keyword>
<feature type="domain" description="Hint" evidence="22">
    <location>
        <begin position="193"/>
        <end position="308"/>
    </location>
</feature>
<dbReference type="SUPFAM" id="SSF55166">
    <property type="entry name" value="Hedgehog/DD-peptidase"/>
    <property type="match status" value="1"/>
</dbReference>
<keyword evidence="18" id="KW-0256">Endoplasmic reticulum</keyword>
<evidence type="ECO:0000256" key="14">
    <source>
        <dbReference type="ARBA" id="ARBA00023288"/>
    </source>
</evidence>
<comment type="subcellular location">
    <molecule>Protein hedgehog N-product</molecule>
    <subcellularLocation>
        <location evidence="18">Cell membrane</location>
        <topology evidence="18">Lipid-anchor</topology>
    </subcellularLocation>
</comment>
<keyword evidence="3 18" id="KW-1003">Cell membrane</keyword>
<proteinExistence type="inferred from homology"/>
<comment type="function">
    <molecule>Protein hedgehog</molecule>
    <text evidence="18">The C-terminal part of the hedgehog protein precursor displays an autoproteolysis activity that results in the cleavage of the full-length protein into two parts (N-product and C-product). In addition, the C-terminal part displays a cholesterol transferase activity that results by the covalent attachment of a cholesterol moiety to the C-terminal of the newly generated N-product.</text>
</comment>
<evidence type="ECO:0000256" key="16">
    <source>
        <dbReference type="ARBA" id="ARBA00045369"/>
    </source>
</evidence>
<keyword evidence="10 18" id="KW-0068">Autocatalytic cleavage</keyword>
<dbReference type="Pfam" id="PF01085">
    <property type="entry name" value="HH_signal"/>
    <property type="match status" value="1"/>
</dbReference>
<evidence type="ECO:0000256" key="6">
    <source>
        <dbReference type="ARBA" id="ARBA00022716"/>
    </source>
</evidence>
<dbReference type="PROSITE" id="PS50817">
    <property type="entry name" value="INTEIN_N_TER"/>
    <property type="match status" value="1"/>
</dbReference>
<dbReference type="InterPro" id="IPR036844">
    <property type="entry name" value="Hint_dom_sf"/>
</dbReference>
<dbReference type="SMART" id="SM00305">
    <property type="entry name" value="HintC"/>
    <property type="match status" value="1"/>
</dbReference>
<dbReference type="PANTHER" id="PTHR11889:SF31">
    <property type="entry name" value="PROTEIN HEDGEHOG"/>
    <property type="match status" value="1"/>
</dbReference>
<keyword evidence="24" id="KW-1185">Reference proteome</keyword>
<dbReference type="Gene3D" id="2.170.16.10">
    <property type="entry name" value="Hedgehog/Intein (Hint) domain"/>
    <property type="match status" value="1"/>
</dbReference>
<comment type="function">
    <molecule>Protein hedgehog N-product</molecule>
    <text evidence="18">The dually lipidated hedgehog protein N-product is a morphogen which is essential for a variety of patterning events during development.</text>
</comment>
<evidence type="ECO:0000259" key="22">
    <source>
        <dbReference type="SMART" id="SM00306"/>
    </source>
</evidence>
<reference evidence="23 24" key="1">
    <citation type="submission" date="2022-01" db="EMBL/GenBank/DDBJ databases">
        <title>A chromosomal length assembly of Cordylochernes scorpioides.</title>
        <authorList>
            <person name="Zeh D."/>
            <person name="Zeh J."/>
        </authorList>
    </citation>
    <scope>NUCLEOTIDE SEQUENCE [LARGE SCALE GENOMIC DNA]</scope>
    <source>
        <strain evidence="23">IN4F17</strain>
        <tissue evidence="23">Whole Body</tissue>
    </source>
</reference>
<keyword evidence="5" id="KW-0808">Transferase</keyword>
<name>A0ABY6LJR4_9ARAC</name>
<accession>A0ABY6LJR4</accession>
<evidence type="ECO:0000256" key="11">
    <source>
        <dbReference type="ARBA" id="ARBA00022837"/>
    </source>
</evidence>
<dbReference type="InterPro" id="IPR003587">
    <property type="entry name" value="Hint_dom_N"/>
</dbReference>
<dbReference type="Gene3D" id="3.30.1380.10">
    <property type="match status" value="1"/>
</dbReference>
<keyword evidence="4 18" id="KW-0645">Protease</keyword>
<dbReference type="PANTHER" id="PTHR11889">
    <property type="entry name" value="HEDGEHOG"/>
    <property type="match status" value="1"/>
</dbReference>
<dbReference type="SMART" id="SM00306">
    <property type="entry name" value="HintN"/>
    <property type="match status" value="1"/>
</dbReference>
<evidence type="ECO:0000256" key="20">
    <source>
        <dbReference type="SAM" id="SignalP"/>
    </source>
</evidence>
<feature type="non-terminal residue" evidence="23">
    <location>
        <position position="1"/>
    </location>
</feature>
<keyword evidence="15" id="KW-0504">Morphogen</keyword>
<evidence type="ECO:0000259" key="21">
    <source>
        <dbReference type="SMART" id="SM00305"/>
    </source>
</evidence>
<evidence type="ECO:0000256" key="5">
    <source>
        <dbReference type="ARBA" id="ARBA00022679"/>
    </source>
</evidence>
<dbReference type="PRINTS" id="PR00632">
    <property type="entry name" value="SONICHHOG"/>
</dbReference>
<keyword evidence="11" id="KW-0106">Calcium</keyword>
<dbReference type="InterPro" id="IPR001657">
    <property type="entry name" value="Hedgehog"/>
</dbReference>
<evidence type="ECO:0000313" key="23">
    <source>
        <dbReference type="EMBL" id="UYV81381.1"/>
    </source>
</evidence>
<dbReference type="InterPro" id="IPR000320">
    <property type="entry name" value="Hedgehog_signalling_dom"/>
</dbReference>
<feature type="region of interest" description="Disordered" evidence="19">
    <location>
        <begin position="183"/>
        <end position="203"/>
    </location>
</feature>
<feature type="signal peptide" evidence="20">
    <location>
        <begin position="1"/>
        <end position="19"/>
    </location>
</feature>
<organism evidence="23 24">
    <name type="scientific">Cordylochernes scorpioides</name>
    <dbReference type="NCBI Taxonomy" id="51811"/>
    <lineage>
        <taxon>Eukaryota</taxon>
        <taxon>Metazoa</taxon>
        <taxon>Ecdysozoa</taxon>
        <taxon>Arthropoda</taxon>
        <taxon>Chelicerata</taxon>
        <taxon>Arachnida</taxon>
        <taxon>Pseudoscorpiones</taxon>
        <taxon>Cheliferoidea</taxon>
        <taxon>Chernetidae</taxon>
        <taxon>Cordylochernes</taxon>
    </lineage>
</organism>
<keyword evidence="2 18" id="KW-0217">Developmental protein</keyword>
<comment type="similarity">
    <text evidence="1 18">Belongs to the hedgehog family.</text>
</comment>
<evidence type="ECO:0000256" key="8">
    <source>
        <dbReference type="ARBA" id="ARBA00022729"/>
    </source>
</evidence>
<keyword evidence="14" id="KW-0449">Lipoprotein</keyword>